<sequence>MSRSWFEGVHYDGLTMPAGSAEDRVLDSLEPEPENPPSRREVDDSDDELPLKRRKIGDIETVTFGDLVDFVAGLASQQPTERLSKYSKTSRHSVTG</sequence>
<proteinExistence type="predicted"/>
<comment type="caution">
    <text evidence="2">The sequence shown here is derived from an EMBL/GenBank/DDBJ whole genome shotgun (WGS) entry which is preliminary data.</text>
</comment>
<dbReference type="AlphaFoldDB" id="A0A3A2ZPK8"/>
<keyword evidence="3" id="KW-1185">Reference proteome</keyword>
<evidence type="ECO:0000313" key="2">
    <source>
        <dbReference type="EMBL" id="RJE19031.1"/>
    </source>
</evidence>
<accession>A0A3A2ZPK8</accession>
<gene>
    <name evidence="2" type="ORF">PHISCL_08629</name>
</gene>
<reference evidence="3" key="1">
    <citation type="submission" date="2017-02" db="EMBL/GenBank/DDBJ databases">
        <authorList>
            <person name="Tafer H."/>
            <person name="Lopandic K."/>
        </authorList>
    </citation>
    <scope>NUCLEOTIDE SEQUENCE [LARGE SCALE GENOMIC DNA]</scope>
    <source>
        <strain evidence="3">CBS 366.77</strain>
    </source>
</reference>
<name>A0A3A2ZPK8_9EURO</name>
<evidence type="ECO:0000256" key="1">
    <source>
        <dbReference type="SAM" id="MobiDB-lite"/>
    </source>
</evidence>
<organism evidence="2 3">
    <name type="scientific">Aspergillus sclerotialis</name>
    <dbReference type="NCBI Taxonomy" id="2070753"/>
    <lineage>
        <taxon>Eukaryota</taxon>
        <taxon>Fungi</taxon>
        <taxon>Dikarya</taxon>
        <taxon>Ascomycota</taxon>
        <taxon>Pezizomycotina</taxon>
        <taxon>Eurotiomycetes</taxon>
        <taxon>Eurotiomycetidae</taxon>
        <taxon>Eurotiales</taxon>
        <taxon>Aspergillaceae</taxon>
        <taxon>Aspergillus</taxon>
        <taxon>Aspergillus subgen. Polypaecilum</taxon>
    </lineage>
</organism>
<evidence type="ECO:0000313" key="3">
    <source>
        <dbReference type="Proteomes" id="UP000266188"/>
    </source>
</evidence>
<dbReference type="EMBL" id="MVGC01000459">
    <property type="protein sequence ID" value="RJE19031.1"/>
    <property type="molecule type" value="Genomic_DNA"/>
</dbReference>
<feature type="region of interest" description="Disordered" evidence="1">
    <location>
        <begin position="12"/>
        <end position="54"/>
    </location>
</feature>
<protein>
    <submittedName>
        <fullName evidence="2">Uncharacterized protein</fullName>
    </submittedName>
</protein>
<dbReference type="Proteomes" id="UP000266188">
    <property type="component" value="Unassembled WGS sequence"/>
</dbReference>